<gene>
    <name evidence="1" type="ORF">E5356_05100</name>
</gene>
<dbReference type="Proteomes" id="UP000305751">
    <property type="component" value="Unassembled WGS sequence"/>
</dbReference>
<evidence type="ECO:0000313" key="2">
    <source>
        <dbReference type="Proteomes" id="UP000305751"/>
    </source>
</evidence>
<reference evidence="1 2" key="1">
    <citation type="submission" date="2019-04" db="EMBL/GenBank/DDBJ databases">
        <title>Microbes associate with the intestines of laboratory mice.</title>
        <authorList>
            <person name="Navarre W."/>
            <person name="Wong E."/>
            <person name="Huang K."/>
            <person name="Tropini C."/>
            <person name="Ng K."/>
            <person name="Yu B."/>
        </authorList>
    </citation>
    <scope>NUCLEOTIDE SEQUENCE [LARGE SCALE GENOMIC DNA]</scope>
    <source>
        <strain evidence="1 2">NM70_E10</strain>
    </source>
</reference>
<dbReference type="AlphaFoldDB" id="A0A4S2AZM3"/>
<protein>
    <recommendedName>
        <fullName evidence="3">XRE family transcriptional regulator</fullName>
    </recommendedName>
</protein>
<proteinExistence type="predicted"/>
<dbReference type="RefSeq" id="WP_136013776.1">
    <property type="nucleotide sequence ID" value="NZ_SRZA01000008.1"/>
</dbReference>
<organism evidence="1 2">
    <name type="scientific">Bacteroides acidifaciens</name>
    <dbReference type="NCBI Taxonomy" id="85831"/>
    <lineage>
        <taxon>Bacteria</taxon>
        <taxon>Pseudomonadati</taxon>
        <taxon>Bacteroidota</taxon>
        <taxon>Bacteroidia</taxon>
        <taxon>Bacteroidales</taxon>
        <taxon>Bacteroidaceae</taxon>
        <taxon>Bacteroides</taxon>
    </lineage>
</organism>
<comment type="caution">
    <text evidence="1">The sequence shown here is derived from an EMBL/GenBank/DDBJ whole genome shotgun (WGS) entry which is preliminary data.</text>
</comment>
<evidence type="ECO:0008006" key="3">
    <source>
        <dbReference type="Google" id="ProtNLM"/>
    </source>
</evidence>
<accession>A0A4S2AZM3</accession>
<keyword evidence="2" id="KW-1185">Reference proteome</keyword>
<name>A0A4S2AZM3_9BACE</name>
<evidence type="ECO:0000313" key="1">
    <source>
        <dbReference type="EMBL" id="TGY07106.1"/>
    </source>
</evidence>
<dbReference type="EMBL" id="SRZA01000008">
    <property type="protein sequence ID" value="TGY07106.1"/>
    <property type="molecule type" value="Genomic_DNA"/>
</dbReference>
<sequence length="147" mass="15998">MPESNEKAVRDRIAALQKEKGFTENGLAEGDTPTQKRLNRQLSHGAAITLDTLLRILETFPDVSAEWLLRGSGEMYSSYGGVTGAHKVTGRHATVIGTQSNGFSEGSVRELLAGKDKPCTELSEGFVRELLAEKDKQIQALLNLLSK</sequence>